<dbReference type="PANTHER" id="PTHR13291:SF0">
    <property type="entry name" value="JOSEPHIN-LIKE PROTEIN"/>
    <property type="match status" value="1"/>
</dbReference>
<dbReference type="OrthoDB" id="422700at2759"/>
<keyword evidence="4" id="KW-0833">Ubl conjugation pathway</keyword>
<sequence length="176" mass="20901">MESEESQRVYHEKQRWQFCLIHTVNNILQRKEFTPETMDEICYALNESKWFNPHKSWIGLGNYDANILMAALQQHNFKVVWFDKRNKPSTINFDLLRAVVVNIPSRLFIPFVRNRHWYPLVNFNNKFFNLDSKISSPEKIENVEEYMDNVLRSSDAEVLLVVPMNVAEAELFKSSE</sequence>
<accession>A0A8S1ELZ6</accession>
<evidence type="ECO:0000256" key="1">
    <source>
        <dbReference type="ARBA" id="ARBA00000707"/>
    </source>
</evidence>
<dbReference type="EMBL" id="CADEPM010000002">
    <property type="protein sequence ID" value="CAB3400371.1"/>
    <property type="molecule type" value="Genomic_DNA"/>
</dbReference>
<dbReference type="PANTHER" id="PTHR13291">
    <property type="entry name" value="JOSEPHIN 1, 2"/>
    <property type="match status" value="1"/>
</dbReference>
<organism evidence="8 9">
    <name type="scientific">Caenorhabditis bovis</name>
    <dbReference type="NCBI Taxonomy" id="2654633"/>
    <lineage>
        <taxon>Eukaryota</taxon>
        <taxon>Metazoa</taxon>
        <taxon>Ecdysozoa</taxon>
        <taxon>Nematoda</taxon>
        <taxon>Chromadorea</taxon>
        <taxon>Rhabditida</taxon>
        <taxon>Rhabditina</taxon>
        <taxon>Rhabditomorpha</taxon>
        <taxon>Rhabditoidea</taxon>
        <taxon>Rhabditidae</taxon>
        <taxon>Peloderinae</taxon>
        <taxon>Caenorhabditis</taxon>
    </lineage>
</organism>
<dbReference type="InterPro" id="IPR040053">
    <property type="entry name" value="JOSD1/2"/>
</dbReference>
<evidence type="ECO:0000313" key="9">
    <source>
        <dbReference type="Proteomes" id="UP000494206"/>
    </source>
</evidence>
<evidence type="ECO:0000256" key="3">
    <source>
        <dbReference type="ARBA" id="ARBA00022670"/>
    </source>
</evidence>
<feature type="domain" description="Josephin" evidence="7">
    <location>
        <begin position="6"/>
        <end position="176"/>
    </location>
</feature>
<evidence type="ECO:0000313" key="8">
    <source>
        <dbReference type="EMBL" id="CAB3400371.1"/>
    </source>
</evidence>
<dbReference type="GO" id="GO:0016579">
    <property type="term" value="P:protein deubiquitination"/>
    <property type="evidence" value="ECO:0007669"/>
    <property type="project" value="InterPro"/>
</dbReference>
<feature type="active site" evidence="6">
    <location>
        <position position="116"/>
    </location>
</feature>
<name>A0A8S1ELZ6_9PELO</name>
<dbReference type="PROSITE" id="PS50957">
    <property type="entry name" value="JOSEPHIN"/>
    <property type="match status" value="1"/>
</dbReference>
<dbReference type="GO" id="GO:0004843">
    <property type="term" value="F:cysteine-type deubiquitinase activity"/>
    <property type="evidence" value="ECO:0007669"/>
    <property type="project" value="UniProtKB-EC"/>
</dbReference>
<proteinExistence type="predicted"/>
<comment type="caution">
    <text evidence="8">The sequence shown here is derived from an EMBL/GenBank/DDBJ whole genome shotgun (WGS) entry which is preliminary data.</text>
</comment>
<dbReference type="GO" id="GO:0006508">
    <property type="term" value="P:proteolysis"/>
    <property type="evidence" value="ECO:0007669"/>
    <property type="project" value="UniProtKB-KW"/>
</dbReference>
<feature type="active site" evidence="6">
    <location>
        <position position="131"/>
    </location>
</feature>
<evidence type="ECO:0000259" key="7">
    <source>
        <dbReference type="PROSITE" id="PS50957"/>
    </source>
</evidence>
<gene>
    <name evidence="8" type="ORF">CBOVIS_LOCUS3329</name>
</gene>
<keyword evidence="5 6" id="KW-0378">Hydrolase</keyword>
<dbReference type="Gene3D" id="3.90.70.40">
    <property type="match status" value="1"/>
</dbReference>
<dbReference type="Pfam" id="PF02099">
    <property type="entry name" value="Josephin"/>
    <property type="match status" value="1"/>
</dbReference>
<dbReference type="SMART" id="SM01246">
    <property type="entry name" value="Josephin"/>
    <property type="match status" value="1"/>
</dbReference>
<dbReference type="EC" id="3.4.19.12" evidence="2"/>
<reference evidence="8 9" key="1">
    <citation type="submission" date="2020-04" db="EMBL/GenBank/DDBJ databases">
        <authorList>
            <person name="Laetsch R D."/>
            <person name="Stevens L."/>
            <person name="Kumar S."/>
            <person name="Blaxter L. M."/>
        </authorList>
    </citation>
    <scope>NUCLEOTIDE SEQUENCE [LARGE SCALE GENOMIC DNA]</scope>
</reference>
<keyword evidence="9" id="KW-1185">Reference proteome</keyword>
<dbReference type="InterPro" id="IPR006155">
    <property type="entry name" value="Josephin"/>
</dbReference>
<evidence type="ECO:0000256" key="5">
    <source>
        <dbReference type="ARBA" id="ARBA00022801"/>
    </source>
</evidence>
<evidence type="ECO:0000256" key="2">
    <source>
        <dbReference type="ARBA" id="ARBA00012759"/>
    </source>
</evidence>
<dbReference type="AlphaFoldDB" id="A0A8S1ELZ6"/>
<dbReference type="Proteomes" id="UP000494206">
    <property type="component" value="Unassembled WGS sequence"/>
</dbReference>
<evidence type="ECO:0000256" key="4">
    <source>
        <dbReference type="ARBA" id="ARBA00022786"/>
    </source>
</evidence>
<comment type="catalytic activity">
    <reaction evidence="1">
        <text>Thiol-dependent hydrolysis of ester, thioester, amide, peptide and isopeptide bonds formed by the C-terminal Gly of ubiquitin (a 76-residue protein attached to proteins as an intracellular targeting signal).</text>
        <dbReference type="EC" id="3.4.19.12"/>
    </reaction>
</comment>
<feature type="active site" evidence="6">
    <location>
        <position position="19"/>
    </location>
</feature>
<evidence type="ECO:0000256" key="6">
    <source>
        <dbReference type="PROSITE-ProRule" id="PRU00331"/>
    </source>
</evidence>
<keyword evidence="3" id="KW-0645">Protease</keyword>
<protein>
    <recommendedName>
        <fullName evidence="2">ubiquitinyl hydrolase 1</fullName>
        <ecNumber evidence="2">3.4.19.12</ecNumber>
    </recommendedName>
</protein>